<proteinExistence type="predicted"/>
<dbReference type="Proteomes" id="UP000787472">
    <property type="component" value="Unassembled WGS sequence"/>
</dbReference>
<keyword evidence="2" id="KW-0732">Signal</keyword>
<name>A0A9E5MHC2_9GAMM</name>
<dbReference type="EMBL" id="JAAONZ010000005">
    <property type="protein sequence ID" value="NHO65766.1"/>
    <property type="molecule type" value="Genomic_DNA"/>
</dbReference>
<dbReference type="AlphaFoldDB" id="A0A9E5MHC2"/>
<comment type="caution">
    <text evidence="3">The sequence shown here is derived from an EMBL/GenBank/DDBJ whole genome shotgun (WGS) entry which is preliminary data.</text>
</comment>
<evidence type="ECO:0000256" key="1">
    <source>
        <dbReference type="SAM" id="MobiDB-lite"/>
    </source>
</evidence>
<dbReference type="RefSeq" id="WP_167185286.1">
    <property type="nucleotide sequence ID" value="NZ_JAAONZ010000005.1"/>
</dbReference>
<evidence type="ECO:0000313" key="4">
    <source>
        <dbReference type="Proteomes" id="UP000787472"/>
    </source>
</evidence>
<evidence type="ECO:0008006" key="5">
    <source>
        <dbReference type="Google" id="ProtNLM"/>
    </source>
</evidence>
<feature type="signal peptide" evidence="2">
    <location>
        <begin position="1"/>
        <end position="25"/>
    </location>
</feature>
<protein>
    <recommendedName>
        <fullName evidence="5">DUF11 domain-containing protein</fullName>
    </recommendedName>
</protein>
<feature type="compositionally biased region" description="Basic and acidic residues" evidence="1">
    <location>
        <begin position="39"/>
        <end position="49"/>
    </location>
</feature>
<organism evidence="3 4">
    <name type="scientific">Pseudomaricurvus hydrocarbonicus</name>
    <dbReference type="NCBI Taxonomy" id="1470433"/>
    <lineage>
        <taxon>Bacteria</taxon>
        <taxon>Pseudomonadati</taxon>
        <taxon>Pseudomonadota</taxon>
        <taxon>Gammaproteobacteria</taxon>
        <taxon>Cellvibrionales</taxon>
        <taxon>Cellvibrionaceae</taxon>
        <taxon>Pseudomaricurvus</taxon>
    </lineage>
</organism>
<feature type="chain" id="PRO_5039601511" description="DUF11 domain-containing protein" evidence="2">
    <location>
        <begin position="26"/>
        <end position="770"/>
    </location>
</feature>
<keyword evidence="4" id="KW-1185">Reference proteome</keyword>
<accession>A0A9E5MHC2</accession>
<evidence type="ECO:0000313" key="3">
    <source>
        <dbReference type="EMBL" id="NHO65766.1"/>
    </source>
</evidence>
<evidence type="ECO:0000256" key="2">
    <source>
        <dbReference type="SAM" id="SignalP"/>
    </source>
</evidence>
<sequence>MCLKRFITCMCFVLAFAVVGTPTYAVHDAGVFELDTRAGVDGDQDKKNDPIPAIVGDGNTADDAAAGEDWENVYIDWNGGAASSAFAISFIEDTFANGNIDNGAQAFVIARTPEDSFFTGGGSKDTNGIQDGPWQYKVESDQVPDKNDIVNAFAAAYSDPNDGHTILYFGMDTYSVNGDSNAGFWFFRNDVTRAPLEPGANTGSFIGEHADGDIFVAVAYTEGGTVGDIDVYEWIGDDATGSLVLQFSSQGCETGGADVDGDGDDDVCGVINKLLPDQTFGEDPLYDYANTLVANNPLAATSYQHESAAFVEFGLDLNAVLGEDIGCFSTFMAESRSSQSETAQLKDFALGSFDLCGLAVTKQCEAELNAAGTAADVTFSGTTTNSGAVMMTTTLSDNASGSVFDKVCIDTSGDGLCLAADGEAVPGNLTGLNTQTVSFDHNSGETIAYEGHYTALPPFVDDLTGGGAGFDFTDTVTASGVFGSDTVGPETATAICSAVGTADIQVTKSCTNAAITGGNTFVADISGTVSNTGNVKLDNVSFMDVTDSGAAAGAYTVLRADLSAFPTDGSGSLAPGEVLTFSAAVSSTTQTDHANTITWSGENTFDASDVATDSASAPSGAEVCSVNPIPNILITKDCAPAGVDLGFNSSGTLTIFVNTAIQLTNNGTDENLVNVSVGDPEGGLVYSSGVPSFTCNADGTSCAADGPMAPGAMVNFTQQYNPDTTGVDILGNLDEPDTVSFYNKASTSGTGSLSGIPVGDMDDTDCPLCQ</sequence>
<feature type="region of interest" description="Disordered" evidence="1">
    <location>
        <begin position="39"/>
        <end position="61"/>
    </location>
</feature>
<gene>
    <name evidence="3" type="ORF">G8770_09455</name>
</gene>
<reference evidence="3" key="1">
    <citation type="submission" date="2020-03" db="EMBL/GenBank/DDBJ databases">
        <authorList>
            <person name="Guo F."/>
        </authorList>
    </citation>
    <scope>NUCLEOTIDE SEQUENCE</scope>
    <source>
        <strain evidence="3">JCM 30134</strain>
    </source>
</reference>